<dbReference type="Proteomes" id="UP001165368">
    <property type="component" value="Unassembled WGS sequence"/>
</dbReference>
<evidence type="ECO:0000313" key="2">
    <source>
        <dbReference type="Proteomes" id="UP001165368"/>
    </source>
</evidence>
<proteinExistence type="predicted"/>
<dbReference type="Gene3D" id="1.10.10.10">
    <property type="entry name" value="Winged helix-like DNA-binding domain superfamily/Winged helix DNA-binding domain"/>
    <property type="match status" value="2"/>
</dbReference>
<dbReference type="PANTHER" id="PTHR30154">
    <property type="entry name" value="LEUCINE-RESPONSIVE REGULATORY PROTEIN"/>
    <property type="match status" value="1"/>
</dbReference>
<dbReference type="InterPro" id="IPR036388">
    <property type="entry name" value="WH-like_DNA-bd_sf"/>
</dbReference>
<evidence type="ECO:0000313" key="1">
    <source>
        <dbReference type="EMBL" id="MCG2623079.1"/>
    </source>
</evidence>
<name>A0ABS9L8T1_9MICC</name>
<dbReference type="InterPro" id="IPR011008">
    <property type="entry name" value="Dimeric_a/b-barrel"/>
</dbReference>
<gene>
    <name evidence="1" type="ORF">LVY72_14340</name>
</gene>
<organism evidence="1 2">
    <name type="scientific">Arthrobacter hankyongi</name>
    <dbReference type="NCBI Taxonomy" id="2904801"/>
    <lineage>
        <taxon>Bacteria</taxon>
        <taxon>Bacillati</taxon>
        <taxon>Actinomycetota</taxon>
        <taxon>Actinomycetes</taxon>
        <taxon>Micrococcales</taxon>
        <taxon>Micrococcaceae</taxon>
        <taxon>Arthrobacter</taxon>
    </lineage>
</organism>
<dbReference type="PANTHER" id="PTHR30154:SF34">
    <property type="entry name" value="TRANSCRIPTIONAL REGULATOR AZLB"/>
    <property type="match status" value="1"/>
</dbReference>
<sequence>MELPAEELELIHALQLSPRATWTQLGSVLGRHPATLAARWDRLRADGRAWVTCHIGTAEGQGCVTFIGIQCRPGHRTEVLERLCAVPEIGTVEEAARAWDLRLTVLTRSWEQVARDVLPLVRTDPDILRSQVTLATRLYSAGNNWRLDVLSPEQQRRIAALHPGVVRPPGATPPTLPQLMTGLARDGRASAAEIAAETGTHPTTVARHLRQALETGLVALRCELAQDYSGYPIGCQWYVRVPPSQLEAAVSYLQSHRTLRLCAATTGDANLTFYLWLRTPGAIADVEAGLQQAAPGVQIIESDVGVRTHKRTGWMLNEDSTATGEVVVGTPAA</sequence>
<dbReference type="SUPFAM" id="SSF46785">
    <property type="entry name" value="Winged helix' DNA-binding domain"/>
    <property type="match status" value="1"/>
</dbReference>
<keyword evidence="2" id="KW-1185">Reference proteome</keyword>
<dbReference type="Pfam" id="PF13412">
    <property type="entry name" value="HTH_24"/>
    <property type="match status" value="1"/>
</dbReference>
<accession>A0ABS9L8T1</accession>
<dbReference type="Gene3D" id="3.30.70.920">
    <property type="match status" value="1"/>
</dbReference>
<dbReference type="SUPFAM" id="SSF54909">
    <property type="entry name" value="Dimeric alpha+beta barrel"/>
    <property type="match status" value="1"/>
</dbReference>
<dbReference type="EMBL" id="JAKLTQ010000010">
    <property type="protein sequence ID" value="MCG2623079.1"/>
    <property type="molecule type" value="Genomic_DNA"/>
</dbReference>
<reference evidence="1" key="1">
    <citation type="submission" date="2022-01" db="EMBL/GenBank/DDBJ databases">
        <authorList>
            <person name="Jo J.-H."/>
            <person name="Im W.-T."/>
        </authorList>
    </citation>
    <scope>NUCLEOTIDE SEQUENCE</scope>
    <source>
        <strain evidence="1">I2-34</strain>
    </source>
</reference>
<comment type="caution">
    <text evidence="1">The sequence shown here is derived from an EMBL/GenBank/DDBJ whole genome shotgun (WGS) entry which is preliminary data.</text>
</comment>
<protein>
    <submittedName>
        <fullName evidence="1">Lrp/AsnC family transcriptional regulator</fullName>
    </submittedName>
</protein>
<dbReference type="InterPro" id="IPR036390">
    <property type="entry name" value="WH_DNA-bd_sf"/>
</dbReference>
<dbReference type="RefSeq" id="WP_237822025.1">
    <property type="nucleotide sequence ID" value="NZ_JAKLTQ010000010.1"/>
</dbReference>